<organism evidence="1 2">
    <name type="scientific">Diploptera punctata</name>
    <name type="common">Pacific beetle cockroach</name>
    <dbReference type="NCBI Taxonomy" id="6984"/>
    <lineage>
        <taxon>Eukaryota</taxon>
        <taxon>Metazoa</taxon>
        <taxon>Ecdysozoa</taxon>
        <taxon>Arthropoda</taxon>
        <taxon>Hexapoda</taxon>
        <taxon>Insecta</taxon>
        <taxon>Pterygota</taxon>
        <taxon>Neoptera</taxon>
        <taxon>Polyneoptera</taxon>
        <taxon>Dictyoptera</taxon>
        <taxon>Blattodea</taxon>
        <taxon>Blaberoidea</taxon>
        <taxon>Blaberidae</taxon>
        <taxon>Diplopterinae</taxon>
        <taxon>Diploptera</taxon>
    </lineage>
</organism>
<proteinExistence type="predicted"/>
<gene>
    <name evidence="1" type="ORF">L9F63_010968</name>
</gene>
<feature type="non-terminal residue" evidence="1">
    <location>
        <position position="1"/>
    </location>
</feature>
<name>A0AAD8AHP2_DIPPU</name>
<comment type="caution">
    <text evidence="1">The sequence shown here is derived from an EMBL/GenBank/DDBJ whole genome shotgun (WGS) entry which is preliminary data.</text>
</comment>
<keyword evidence="2" id="KW-1185">Reference proteome</keyword>
<dbReference type="AlphaFoldDB" id="A0AAD8AHP2"/>
<feature type="non-terminal residue" evidence="1">
    <location>
        <position position="61"/>
    </location>
</feature>
<reference evidence="1" key="1">
    <citation type="journal article" date="2023" name="IScience">
        <title>Live-bearing cockroach genome reveals convergent evolutionary mechanisms linked to viviparity in insects and beyond.</title>
        <authorList>
            <person name="Fouks B."/>
            <person name="Harrison M.C."/>
            <person name="Mikhailova A.A."/>
            <person name="Marchal E."/>
            <person name="English S."/>
            <person name="Carruthers M."/>
            <person name="Jennings E.C."/>
            <person name="Chiamaka E.L."/>
            <person name="Frigard R.A."/>
            <person name="Pippel M."/>
            <person name="Attardo G.M."/>
            <person name="Benoit J.B."/>
            <person name="Bornberg-Bauer E."/>
            <person name="Tobe S.S."/>
        </authorList>
    </citation>
    <scope>NUCLEOTIDE SEQUENCE</scope>
    <source>
        <strain evidence="1">Stay&amp;Tobe</strain>
    </source>
</reference>
<reference evidence="1" key="2">
    <citation type="submission" date="2023-05" db="EMBL/GenBank/DDBJ databases">
        <authorList>
            <person name="Fouks B."/>
        </authorList>
    </citation>
    <scope>NUCLEOTIDE SEQUENCE</scope>
    <source>
        <strain evidence="1">Stay&amp;Tobe</strain>
        <tissue evidence="1">Testes</tissue>
    </source>
</reference>
<dbReference type="Proteomes" id="UP001233999">
    <property type="component" value="Unassembled WGS sequence"/>
</dbReference>
<evidence type="ECO:0000313" key="1">
    <source>
        <dbReference type="EMBL" id="KAJ9598352.1"/>
    </source>
</evidence>
<accession>A0AAD8AHP2</accession>
<protein>
    <submittedName>
        <fullName evidence="1">Uncharacterized protein</fullName>
    </submittedName>
</protein>
<sequence>IRKTSQYLHVSDVMGRILRNNIESAPRTEHHTVNMLGLIVRGLINLYHSTVLASLKKYSNS</sequence>
<evidence type="ECO:0000313" key="2">
    <source>
        <dbReference type="Proteomes" id="UP001233999"/>
    </source>
</evidence>
<dbReference type="EMBL" id="JASPKZ010001228">
    <property type="protein sequence ID" value="KAJ9598352.1"/>
    <property type="molecule type" value="Genomic_DNA"/>
</dbReference>